<evidence type="ECO:0000313" key="5">
    <source>
        <dbReference type="Proteomes" id="UP001497457"/>
    </source>
</evidence>
<dbReference type="AlphaFoldDB" id="A0ABC9BCD0"/>
<proteinExistence type="predicted"/>
<dbReference type="Proteomes" id="UP001497457">
    <property type="component" value="Chromosome 25rd"/>
</dbReference>
<protein>
    <recommendedName>
        <fullName evidence="3">RING-type domain-containing protein</fullName>
    </recommendedName>
</protein>
<dbReference type="InterPro" id="IPR013083">
    <property type="entry name" value="Znf_RING/FYVE/PHD"/>
</dbReference>
<keyword evidence="1" id="KW-0862">Zinc</keyword>
<reference evidence="5" key="1">
    <citation type="submission" date="2024-06" db="EMBL/GenBank/DDBJ databases">
        <authorList>
            <person name="Ryan C."/>
        </authorList>
    </citation>
    <scope>NUCLEOTIDE SEQUENCE [LARGE SCALE GENOMIC DNA]</scope>
</reference>
<dbReference type="Pfam" id="PF13639">
    <property type="entry name" value="zf-RING_2"/>
    <property type="match status" value="1"/>
</dbReference>
<feature type="domain" description="RING-type" evidence="3">
    <location>
        <begin position="394"/>
        <end position="434"/>
    </location>
</feature>
<dbReference type="SMART" id="SM00184">
    <property type="entry name" value="RING"/>
    <property type="match status" value="1"/>
</dbReference>
<feature type="region of interest" description="Disordered" evidence="2">
    <location>
        <begin position="150"/>
        <end position="188"/>
    </location>
</feature>
<reference evidence="4 5" key="2">
    <citation type="submission" date="2024-10" db="EMBL/GenBank/DDBJ databases">
        <authorList>
            <person name="Ryan C."/>
        </authorList>
    </citation>
    <scope>NUCLEOTIDE SEQUENCE [LARGE SCALE GENOMIC DNA]</scope>
</reference>
<feature type="compositionally biased region" description="Acidic residues" evidence="2">
    <location>
        <begin position="155"/>
        <end position="167"/>
    </location>
</feature>
<evidence type="ECO:0000259" key="3">
    <source>
        <dbReference type="PROSITE" id="PS50089"/>
    </source>
</evidence>
<keyword evidence="5" id="KW-1185">Reference proteome</keyword>
<dbReference type="Gene3D" id="3.30.40.10">
    <property type="entry name" value="Zinc/RING finger domain, C3HC4 (zinc finger)"/>
    <property type="match status" value="1"/>
</dbReference>
<accession>A0ABC9BCD0</accession>
<sequence>MEAEQSSQPSTRGGARCVTLREGQRLRITGISLADPAAAAGQPEVRVWAEFGHEEERTIGMLSLEEPITPVPPLELGNGEFVLRHDSAASSVRLYGHYLYLDSPDPAGEVEGAPARSQFVVDIAAEETGGEEEEQVWVEYEPPTEEYLAERYDSDDGGGDDGGEVEEDQPRRRKPSEGGESSTNWDDMVPLAPPRFAAAGNTAGFMRIAAAGSHEEEASSEIVVLYRYTRFSRASSGGQPGCVEACRRTKRHWLRFAVPPAGDMASSLAWAGASLSPLVYPALFRSELQDLWSTLAVAGAIPPQAKRLQVVVDAGILRREDYTAERMDCVRGALEDIMGEEWPADYYHVGVELRLPEPVVRREEDGGGGGEEDGSAGARPPAKRRRMVAAEEECCVCLDPLESGLAAWPGCGHVFHGECVEKTLAGSEACPLCRRKLSDALIC</sequence>
<name>A0ABC9BCD0_9POAL</name>
<dbReference type="PANTHER" id="PTHR22765:SF307">
    <property type="entry name" value="OS06G0687200 PROTEIN"/>
    <property type="match status" value="1"/>
</dbReference>
<dbReference type="PANTHER" id="PTHR22765">
    <property type="entry name" value="RING FINGER AND PROTEASE ASSOCIATED DOMAIN-CONTAINING"/>
    <property type="match status" value="1"/>
</dbReference>
<keyword evidence="1" id="KW-0863">Zinc-finger</keyword>
<feature type="region of interest" description="Disordered" evidence="2">
    <location>
        <begin position="361"/>
        <end position="383"/>
    </location>
</feature>
<dbReference type="PROSITE" id="PS50089">
    <property type="entry name" value="ZF_RING_2"/>
    <property type="match status" value="1"/>
</dbReference>
<organism evidence="4 5">
    <name type="scientific">Urochloa decumbens</name>
    <dbReference type="NCBI Taxonomy" id="240449"/>
    <lineage>
        <taxon>Eukaryota</taxon>
        <taxon>Viridiplantae</taxon>
        <taxon>Streptophyta</taxon>
        <taxon>Embryophyta</taxon>
        <taxon>Tracheophyta</taxon>
        <taxon>Spermatophyta</taxon>
        <taxon>Magnoliopsida</taxon>
        <taxon>Liliopsida</taxon>
        <taxon>Poales</taxon>
        <taxon>Poaceae</taxon>
        <taxon>PACMAD clade</taxon>
        <taxon>Panicoideae</taxon>
        <taxon>Panicodae</taxon>
        <taxon>Paniceae</taxon>
        <taxon>Melinidinae</taxon>
        <taxon>Urochloa</taxon>
    </lineage>
</organism>
<dbReference type="SUPFAM" id="SSF57850">
    <property type="entry name" value="RING/U-box"/>
    <property type="match status" value="1"/>
</dbReference>
<keyword evidence="1" id="KW-0479">Metal-binding</keyword>
<evidence type="ECO:0000313" key="4">
    <source>
        <dbReference type="EMBL" id="CAL4996996.1"/>
    </source>
</evidence>
<dbReference type="GO" id="GO:0008270">
    <property type="term" value="F:zinc ion binding"/>
    <property type="evidence" value="ECO:0007669"/>
    <property type="project" value="UniProtKB-KW"/>
</dbReference>
<dbReference type="EMBL" id="OZ075135">
    <property type="protein sequence ID" value="CAL4996996.1"/>
    <property type="molecule type" value="Genomic_DNA"/>
</dbReference>
<evidence type="ECO:0000256" key="2">
    <source>
        <dbReference type="SAM" id="MobiDB-lite"/>
    </source>
</evidence>
<dbReference type="InterPro" id="IPR001841">
    <property type="entry name" value="Znf_RING"/>
</dbReference>
<evidence type="ECO:0000256" key="1">
    <source>
        <dbReference type="PROSITE-ProRule" id="PRU00175"/>
    </source>
</evidence>
<dbReference type="InterPro" id="IPR051826">
    <property type="entry name" value="E3_ubiquitin-ligase_domain"/>
</dbReference>
<gene>
    <name evidence="4" type="ORF">URODEC1_LOCUS63194</name>
</gene>